<dbReference type="EMBL" id="UGTS01000006">
    <property type="protein sequence ID" value="SUC40836.1"/>
    <property type="molecule type" value="Genomic_DNA"/>
</dbReference>
<protein>
    <submittedName>
        <fullName evidence="3">Alpha/beta hydrolase family</fullName>
    </submittedName>
</protein>
<evidence type="ECO:0000256" key="1">
    <source>
        <dbReference type="SAM" id="SignalP"/>
    </source>
</evidence>
<feature type="domain" description="BAAT/Acyl-CoA thioester hydrolase C-terminal" evidence="2">
    <location>
        <begin position="135"/>
        <end position="260"/>
    </location>
</feature>
<evidence type="ECO:0000313" key="3">
    <source>
        <dbReference type="EMBL" id="SUC40836.1"/>
    </source>
</evidence>
<dbReference type="Pfam" id="PF08840">
    <property type="entry name" value="BAAT_C"/>
    <property type="match status" value="1"/>
</dbReference>
<dbReference type="InterPro" id="IPR053145">
    <property type="entry name" value="AB_hydrolase_Est10"/>
</dbReference>
<dbReference type="Proteomes" id="UP000254191">
    <property type="component" value="Unassembled WGS sequence"/>
</dbReference>
<dbReference type="Gene3D" id="3.40.50.1820">
    <property type="entry name" value="alpha/beta hydrolase"/>
    <property type="match status" value="1"/>
</dbReference>
<keyword evidence="3" id="KW-0378">Hydrolase</keyword>
<name>A0A379GIL0_PROMI</name>
<keyword evidence="1" id="KW-0732">Signal</keyword>
<evidence type="ECO:0000259" key="2">
    <source>
        <dbReference type="Pfam" id="PF08840"/>
    </source>
</evidence>
<evidence type="ECO:0000313" key="4">
    <source>
        <dbReference type="Proteomes" id="UP000254191"/>
    </source>
</evidence>
<proteinExistence type="predicted"/>
<dbReference type="PANTHER" id="PTHR43265:SF1">
    <property type="entry name" value="ESTERASE ESTD"/>
    <property type="match status" value="1"/>
</dbReference>
<dbReference type="AlphaFoldDB" id="A0A379GIL0"/>
<organism evidence="3 4">
    <name type="scientific">Proteus mirabilis</name>
    <dbReference type="NCBI Taxonomy" id="584"/>
    <lineage>
        <taxon>Bacteria</taxon>
        <taxon>Pseudomonadati</taxon>
        <taxon>Pseudomonadota</taxon>
        <taxon>Gammaproteobacteria</taxon>
        <taxon>Enterobacterales</taxon>
        <taxon>Morganellaceae</taxon>
        <taxon>Proteus</taxon>
    </lineage>
</organism>
<dbReference type="InterPro" id="IPR014940">
    <property type="entry name" value="BAAT_C"/>
</dbReference>
<gene>
    <name evidence="3" type="ORF">NCTC11938_05138</name>
</gene>
<feature type="chain" id="PRO_5016988104" evidence="1">
    <location>
        <begin position="23"/>
        <end position="307"/>
    </location>
</feature>
<dbReference type="GO" id="GO:0052689">
    <property type="term" value="F:carboxylic ester hydrolase activity"/>
    <property type="evidence" value="ECO:0007669"/>
    <property type="project" value="TreeGrafter"/>
</dbReference>
<dbReference type="InterPro" id="IPR029058">
    <property type="entry name" value="AB_hydrolase_fold"/>
</dbReference>
<accession>A0A379GIL0</accession>
<dbReference type="PANTHER" id="PTHR43265">
    <property type="entry name" value="ESTERASE ESTD"/>
    <property type="match status" value="1"/>
</dbReference>
<feature type="signal peptide" evidence="1">
    <location>
        <begin position="1"/>
        <end position="22"/>
    </location>
</feature>
<sequence length="307" mass="35072">MRICSLLLCTTFLVSSITSSYAEISTHKLIRQDNSELIYYLDKQAEHNKTLLVLMQGSDCNSIKNNTFIQETFGRWLPSSDVLMVEKYGITAQLTYSDDNGEREDCPKNYKLHDNPNQRLADYLAVLDKLSPNYTNIVLLGGSEGATMVHLVVAERHDISAAIALNGGGRFFLDDVLYNIRNTTPKEHVEEAINSFQQLANAIITNQIGDEQFVSEHSKLWWQQYLAIDLLEVIKRNTQTPVLIVQTLDDINVDMAAFHQLSQEITQPNVTFIKYDKLNHGFYNQQGERLTGKVVQDIQQWYAQYNK</sequence>
<dbReference type="SUPFAM" id="SSF53474">
    <property type="entry name" value="alpha/beta-Hydrolases"/>
    <property type="match status" value="1"/>
</dbReference>
<dbReference type="RefSeq" id="WP_004242791.1">
    <property type="nucleotide sequence ID" value="NZ_CP049941.1"/>
</dbReference>
<reference evidence="3 4" key="1">
    <citation type="submission" date="2018-06" db="EMBL/GenBank/DDBJ databases">
        <authorList>
            <consortium name="Pathogen Informatics"/>
            <person name="Doyle S."/>
        </authorList>
    </citation>
    <scope>NUCLEOTIDE SEQUENCE [LARGE SCALE GENOMIC DNA]</scope>
    <source>
        <strain evidence="3 4">NCTC11938</strain>
    </source>
</reference>